<dbReference type="InterPro" id="IPR052342">
    <property type="entry name" value="MCH/BMMD"/>
</dbReference>
<proteinExistence type="predicted"/>
<gene>
    <name evidence="2" type="primary">paaZ</name>
    <name evidence="2" type="ORF">Pla52o_05530</name>
</gene>
<organism evidence="2 3">
    <name type="scientific">Novipirellula galeiformis</name>
    <dbReference type="NCBI Taxonomy" id="2528004"/>
    <lineage>
        <taxon>Bacteria</taxon>
        <taxon>Pseudomonadati</taxon>
        <taxon>Planctomycetota</taxon>
        <taxon>Planctomycetia</taxon>
        <taxon>Pirellulales</taxon>
        <taxon>Pirellulaceae</taxon>
        <taxon>Novipirellula</taxon>
    </lineage>
</organism>
<accession>A0A5C6CQA8</accession>
<dbReference type="Proteomes" id="UP000316304">
    <property type="component" value="Unassembled WGS sequence"/>
</dbReference>
<dbReference type="RefSeq" id="WP_231612040.1">
    <property type="nucleotide sequence ID" value="NZ_SJPT01000001.1"/>
</dbReference>
<dbReference type="PANTHER" id="PTHR43664">
    <property type="entry name" value="MONOAMINE OXIDASE-RELATED"/>
    <property type="match status" value="1"/>
</dbReference>
<dbReference type="PANTHER" id="PTHR43664:SF1">
    <property type="entry name" value="BETA-METHYLMALYL-COA DEHYDRATASE"/>
    <property type="match status" value="1"/>
</dbReference>
<sequence>MNHSTETKPLFLEDMTVGDRWSSPWREISGEDVADFARLTGDHDSLHSSESVASPFGEPVAHGLLGLSVLAGLGSDHPNASTLALVGISDWQFEAPIFFGDRVQVVTEVEQIQQHGRRAGRVTWLRELVNQHGRIVQRGRFVTLVATRSRARHLGNQEHAQRSLLPPR</sequence>
<dbReference type="EMBL" id="SJPT01000001">
    <property type="protein sequence ID" value="TWU26700.1"/>
    <property type="molecule type" value="Genomic_DNA"/>
</dbReference>
<dbReference type="Pfam" id="PF01575">
    <property type="entry name" value="MaoC_dehydratas"/>
    <property type="match status" value="1"/>
</dbReference>
<evidence type="ECO:0000313" key="3">
    <source>
        <dbReference type="Proteomes" id="UP000316304"/>
    </source>
</evidence>
<dbReference type="InterPro" id="IPR029069">
    <property type="entry name" value="HotDog_dom_sf"/>
</dbReference>
<evidence type="ECO:0000313" key="2">
    <source>
        <dbReference type="EMBL" id="TWU26700.1"/>
    </source>
</evidence>
<protein>
    <submittedName>
        <fullName evidence="2">Bifunctional protein PaaZ</fullName>
    </submittedName>
</protein>
<reference evidence="2 3" key="1">
    <citation type="submission" date="2019-02" db="EMBL/GenBank/DDBJ databases">
        <title>Deep-cultivation of Planctomycetes and their phenomic and genomic characterization uncovers novel biology.</title>
        <authorList>
            <person name="Wiegand S."/>
            <person name="Jogler M."/>
            <person name="Boedeker C."/>
            <person name="Pinto D."/>
            <person name="Vollmers J."/>
            <person name="Rivas-Marin E."/>
            <person name="Kohn T."/>
            <person name="Peeters S.H."/>
            <person name="Heuer A."/>
            <person name="Rast P."/>
            <person name="Oberbeckmann S."/>
            <person name="Bunk B."/>
            <person name="Jeske O."/>
            <person name="Meyerdierks A."/>
            <person name="Storesund J.E."/>
            <person name="Kallscheuer N."/>
            <person name="Luecker S."/>
            <person name="Lage O.M."/>
            <person name="Pohl T."/>
            <person name="Merkel B.J."/>
            <person name="Hornburger P."/>
            <person name="Mueller R.-W."/>
            <person name="Bruemmer F."/>
            <person name="Labrenz M."/>
            <person name="Spormann A.M."/>
            <person name="Op Den Camp H."/>
            <person name="Overmann J."/>
            <person name="Amann R."/>
            <person name="Jetten M.S.M."/>
            <person name="Mascher T."/>
            <person name="Medema M.H."/>
            <person name="Devos D.P."/>
            <person name="Kaster A.-K."/>
            <person name="Ovreas L."/>
            <person name="Rohde M."/>
            <person name="Galperin M.Y."/>
            <person name="Jogler C."/>
        </authorList>
    </citation>
    <scope>NUCLEOTIDE SEQUENCE [LARGE SCALE GENOMIC DNA]</scope>
    <source>
        <strain evidence="2 3">Pla52o</strain>
    </source>
</reference>
<feature type="domain" description="MaoC-like" evidence="1">
    <location>
        <begin position="23"/>
        <end position="118"/>
    </location>
</feature>
<evidence type="ECO:0000259" key="1">
    <source>
        <dbReference type="Pfam" id="PF01575"/>
    </source>
</evidence>
<comment type="caution">
    <text evidence="2">The sequence shown here is derived from an EMBL/GenBank/DDBJ whole genome shotgun (WGS) entry which is preliminary data.</text>
</comment>
<dbReference type="Gene3D" id="3.10.129.10">
    <property type="entry name" value="Hotdog Thioesterase"/>
    <property type="match status" value="1"/>
</dbReference>
<keyword evidence="3" id="KW-1185">Reference proteome</keyword>
<dbReference type="AlphaFoldDB" id="A0A5C6CQA8"/>
<dbReference type="InterPro" id="IPR002539">
    <property type="entry name" value="MaoC-like_dom"/>
</dbReference>
<dbReference type="SUPFAM" id="SSF54637">
    <property type="entry name" value="Thioesterase/thiol ester dehydrase-isomerase"/>
    <property type="match status" value="1"/>
</dbReference>
<name>A0A5C6CQA8_9BACT</name>